<reference evidence="4 5" key="1">
    <citation type="submission" date="2014-07" db="EMBL/GenBank/DDBJ databases">
        <title>Genomic and transcriptomic analysis on Apis cerana provide comprehensive insights into honey bee biology.</title>
        <authorList>
            <person name="Diao Q."/>
            <person name="Sun L."/>
            <person name="Zheng H."/>
            <person name="Zheng H."/>
            <person name="Xu S."/>
            <person name="Wang S."/>
            <person name="Zeng Z."/>
            <person name="Hu F."/>
            <person name="Su S."/>
            <person name="Wu J."/>
        </authorList>
    </citation>
    <scope>NUCLEOTIDE SEQUENCE [LARGE SCALE GENOMIC DNA]</scope>
    <source>
        <tissue evidence="4">Pupae without intestine</tissue>
    </source>
</reference>
<dbReference type="GO" id="GO:0005739">
    <property type="term" value="C:mitochondrion"/>
    <property type="evidence" value="ECO:0007669"/>
    <property type="project" value="TreeGrafter"/>
</dbReference>
<sequence length="313" mass="36194">MIRALPLLLIVKEKKENNLESWLLRLKSCFGQILTCVITFLTFPQFSTMKYQWNTLIYNTYRNIFMETRRYAGHSKWKNIKATKEAQDGEKSTIFRSLASKMKAVIKETGNSDPTNNVKLSQLIDQAKKANMPKSTLKSILEKLQNAEKNGTTYVISVRISKEVMLILYIVTDNITQKKIQITSILKKFNAKIMDSSVLFNLFDCTSYIIAFKNCNLDQAMEDAIIANAEEVEKIKYENNECFKFRGEFLQPEKILTQLENLGYTILSIKNECIPNTRVQVLEEDAEVIRKCKEKLLAEIKEIERIEDNILVS</sequence>
<dbReference type="InterPro" id="IPR002876">
    <property type="entry name" value="Transcrip_reg_TACO1-like"/>
</dbReference>
<accession>A0A2A3EIV2</accession>
<dbReference type="STRING" id="94128.A0A2A3EIV2"/>
<evidence type="ECO:0000313" key="4">
    <source>
        <dbReference type="EMBL" id="PBC31618.1"/>
    </source>
</evidence>
<dbReference type="InterPro" id="IPR048300">
    <property type="entry name" value="TACO1_YebC-like_2nd/3rd_dom"/>
</dbReference>
<dbReference type="Proteomes" id="UP000242457">
    <property type="component" value="Unassembled WGS sequence"/>
</dbReference>
<feature type="domain" description="TACO1/YebC-like second and third" evidence="2">
    <location>
        <begin position="158"/>
        <end position="310"/>
    </location>
</feature>
<evidence type="ECO:0000256" key="1">
    <source>
        <dbReference type="ARBA" id="ARBA00008724"/>
    </source>
</evidence>
<evidence type="ECO:0000259" key="2">
    <source>
        <dbReference type="Pfam" id="PF01709"/>
    </source>
</evidence>
<proteinExistence type="inferred from homology"/>
<dbReference type="InterPro" id="IPR026564">
    <property type="entry name" value="Transcrip_reg_TACO1-like_dom3"/>
</dbReference>
<dbReference type="PANTHER" id="PTHR12532">
    <property type="entry name" value="TRANSLATIONAL ACTIVATOR OF CYTOCHROME C OXIDASE 1"/>
    <property type="match status" value="1"/>
</dbReference>
<keyword evidence="5" id="KW-1185">Reference proteome</keyword>
<feature type="domain" description="TACO1/YebC-like N-terminal" evidence="3">
    <location>
        <begin position="75"/>
        <end position="145"/>
    </location>
</feature>
<dbReference type="AlphaFoldDB" id="A0A2A3EIV2"/>
<evidence type="ECO:0000259" key="3">
    <source>
        <dbReference type="Pfam" id="PF20772"/>
    </source>
</evidence>
<evidence type="ECO:0000313" key="5">
    <source>
        <dbReference type="Proteomes" id="UP000242457"/>
    </source>
</evidence>
<dbReference type="Pfam" id="PF20772">
    <property type="entry name" value="TACO1_YebC_N"/>
    <property type="match status" value="1"/>
</dbReference>
<dbReference type="Gene3D" id="3.30.70.980">
    <property type="match status" value="2"/>
</dbReference>
<protein>
    <recommendedName>
        <fullName evidence="6">Transcriptional regulatory protein</fullName>
    </recommendedName>
</protein>
<dbReference type="Gene3D" id="1.10.10.200">
    <property type="match status" value="1"/>
</dbReference>
<organism evidence="4 5">
    <name type="scientific">Apis cerana cerana</name>
    <name type="common">Oriental honeybee</name>
    <dbReference type="NCBI Taxonomy" id="94128"/>
    <lineage>
        <taxon>Eukaryota</taxon>
        <taxon>Metazoa</taxon>
        <taxon>Ecdysozoa</taxon>
        <taxon>Arthropoda</taxon>
        <taxon>Hexapoda</taxon>
        <taxon>Insecta</taxon>
        <taxon>Pterygota</taxon>
        <taxon>Neoptera</taxon>
        <taxon>Endopterygota</taxon>
        <taxon>Hymenoptera</taxon>
        <taxon>Apocrita</taxon>
        <taxon>Aculeata</taxon>
        <taxon>Apoidea</taxon>
        <taxon>Anthophila</taxon>
        <taxon>Apidae</taxon>
        <taxon>Apis</taxon>
    </lineage>
</organism>
<evidence type="ECO:0008006" key="6">
    <source>
        <dbReference type="Google" id="ProtNLM"/>
    </source>
</evidence>
<dbReference type="EMBL" id="KZ288230">
    <property type="protein sequence ID" value="PBC31618.1"/>
    <property type="molecule type" value="Genomic_DNA"/>
</dbReference>
<dbReference type="InterPro" id="IPR029072">
    <property type="entry name" value="YebC-like"/>
</dbReference>
<dbReference type="InterPro" id="IPR049083">
    <property type="entry name" value="TACO1_YebC_N"/>
</dbReference>
<name>A0A2A3EIV2_APICC</name>
<comment type="similarity">
    <text evidence="1">Belongs to the TACO1 family.</text>
</comment>
<dbReference type="SUPFAM" id="SSF75625">
    <property type="entry name" value="YebC-like"/>
    <property type="match status" value="1"/>
</dbReference>
<gene>
    <name evidence="4" type="ORF">APICC_02258</name>
</gene>
<dbReference type="OrthoDB" id="2017544at2759"/>
<dbReference type="InterPro" id="IPR017856">
    <property type="entry name" value="Integrase-like_N"/>
</dbReference>
<dbReference type="PANTHER" id="PTHR12532:SF0">
    <property type="entry name" value="TRANSLATIONAL ACTIVATOR OF CYTOCHROME C OXIDASE 1"/>
    <property type="match status" value="1"/>
</dbReference>
<dbReference type="Pfam" id="PF01709">
    <property type="entry name" value="Transcrip_reg"/>
    <property type="match status" value="1"/>
</dbReference>